<protein>
    <recommendedName>
        <fullName evidence="1">Alpha-ribazole phosphatase</fullName>
        <ecNumber evidence="1">3.1.3.73</ecNumber>
    </recommendedName>
</protein>
<dbReference type="InterPro" id="IPR013078">
    <property type="entry name" value="His_Pase_superF_clade-1"/>
</dbReference>
<dbReference type="RefSeq" id="WP_345373948.1">
    <property type="nucleotide sequence ID" value="NZ_BAABJX010000053.1"/>
</dbReference>
<name>A0ABP9DHC5_9BACT</name>
<accession>A0ABP9DHC5</accession>
<dbReference type="EC" id="3.1.3.73" evidence="1"/>
<dbReference type="EMBL" id="BAABJX010000053">
    <property type="protein sequence ID" value="GAA4846275.1"/>
    <property type="molecule type" value="Genomic_DNA"/>
</dbReference>
<dbReference type="InterPro" id="IPR029033">
    <property type="entry name" value="His_PPase_superfam"/>
</dbReference>
<dbReference type="CDD" id="cd07067">
    <property type="entry name" value="HP_PGM_like"/>
    <property type="match status" value="1"/>
</dbReference>
<proteinExistence type="predicted"/>
<dbReference type="Pfam" id="PF00300">
    <property type="entry name" value="His_Phos_1"/>
    <property type="match status" value="1"/>
</dbReference>
<evidence type="ECO:0000256" key="1">
    <source>
        <dbReference type="NCBIfam" id="TIGR03162"/>
    </source>
</evidence>
<keyword evidence="3" id="KW-1185">Reference proteome</keyword>
<dbReference type="NCBIfam" id="TIGR03162">
    <property type="entry name" value="ribazole_cobC"/>
    <property type="match status" value="1"/>
</dbReference>
<dbReference type="SMART" id="SM00855">
    <property type="entry name" value="PGAM"/>
    <property type="match status" value="1"/>
</dbReference>
<sequence>MEIYLIRHTTPDIPEGVCYGQTDVGVKDSFNQEVKRLQEVLPTTFNRIYHSPLQRCRLLAEAFDGQDVVVDERLKEWNFGAWEMQPWNSIPKELLTPFMEDFVNLSPPNGESFLLFHDRVNTFLEQLPYQEDTKVGIFTHGGVIRSMLCNIMEVPLHKAFHWHIDFGHYCKLQYVNMDRINLTCFNG</sequence>
<dbReference type="Proteomes" id="UP001500298">
    <property type="component" value="Unassembled WGS sequence"/>
</dbReference>
<evidence type="ECO:0000313" key="3">
    <source>
        <dbReference type="Proteomes" id="UP001500298"/>
    </source>
</evidence>
<gene>
    <name evidence="2" type="primary">cobC_2</name>
    <name evidence="2" type="ORF">GCM10023331_33820</name>
</gene>
<dbReference type="SUPFAM" id="SSF53254">
    <property type="entry name" value="Phosphoglycerate mutase-like"/>
    <property type="match status" value="1"/>
</dbReference>
<reference evidence="3" key="1">
    <citation type="journal article" date="2019" name="Int. J. Syst. Evol. Microbiol.">
        <title>The Global Catalogue of Microorganisms (GCM) 10K type strain sequencing project: providing services to taxonomists for standard genome sequencing and annotation.</title>
        <authorList>
            <consortium name="The Broad Institute Genomics Platform"/>
            <consortium name="The Broad Institute Genome Sequencing Center for Infectious Disease"/>
            <person name="Wu L."/>
            <person name="Ma J."/>
        </authorList>
    </citation>
    <scope>NUCLEOTIDE SEQUENCE [LARGE SCALE GENOMIC DNA]</scope>
    <source>
        <strain evidence="3">JCM 18326</strain>
    </source>
</reference>
<organism evidence="2 3">
    <name type="scientific">Algivirga pacifica</name>
    <dbReference type="NCBI Taxonomy" id="1162670"/>
    <lineage>
        <taxon>Bacteria</taxon>
        <taxon>Pseudomonadati</taxon>
        <taxon>Bacteroidota</taxon>
        <taxon>Cytophagia</taxon>
        <taxon>Cytophagales</taxon>
        <taxon>Flammeovirgaceae</taxon>
        <taxon>Algivirga</taxon>
    </lineage>
</organism>
<dbReference type="Gene3D" id="3.40.50.1240">
    <property type="entry name" value="Phosphoglycerate mutase-like"/>
    <property type="match status" value="1"/>
</dbReference>
<evidence type="ECO:0000313" key="2">
    <source>
        <dbReference type="EMBL" id="GAA4846275.1"/>
    </source>
</evidence>
<comment type="caution">
    <text evidence="2">The sequence shown here is derived from an EMBL/GenBank/DDBJ whole genome shotgun (WGS) entry which is preliminary data.</text>
</comment>
<dbReference type="InterPro" id="IPR017578">
    <property type="entry name" value="Ribazole_CobC"/>
</dbReference>